<dbReference type="GeneID" id="77726985"/>
<name>A0AA38HGL7_9TREE</name>
<gene>
    <name evidence="1" type="ORF">MKK02DRAFT_29295</name>
</gene>
<organism evidence="1 2">
    <name type="scientific">Dioszegia hungarica</name>
    <dbReference type="NCBI Taxonomy" id="4972"/>
    <lineage>
        <taxon>Eukaryota</taxon>
        <taxon>Fungi</taxon>
        <taxon>Dikarya</taxon>
        <taxon>Basidiomycota</taxon>
        <taxon>Agaricomycotina</taxon>
        <taxon>Tremellomycetes</taxon>
        <taxon>Tremellales</taxon>
        <taxon>Bulleribasidiaceae</taxon>
        <taxon>Dioszegia</taxon>
    </lineage>
</organism>
<sequence>MNLSRMLGQKPNKRQAKVLPGISLSELARPWIIDTYQPVCDPLWLMPHNPEVGRGNATGHRTQTLKRLVLGTQIVTKDEPIQGLRGMTLLDTCPKTVSHRGVFQGTPQLDRSLPEVKVGVGDLVVFGSLKEADMWEIGKEQAESLSRNLIGYGRRFHGDKARNIILIDAPSGLGGETGVTATAIQRGDTFEDLLAPDVKHRQSTHSATWLLGSLMVEPQAIVYLAGNEHSPVSTAVLTPELDTPQKGSDSPNLVPAPRQLPLRKILRRYRHSKLWIKLLCYSLLSIVAGIGYRDAELRLVPRPPDALIPMMNCSPRSHETDLWRGSRVLRTPE</sequence>
<reference evidence="1" key="1">
    <citation type="journal article" date="2022" name="G3 (Bethesda)">
        <title>High quality genome of the basidiomycete yeast Dioszegia hungarica PDD-24b-2 isolated from cloud water.</title>
        <authorList>
            <person name="Jarrige D."/>
            <person name="Haridas S."/>
            <person name="Bleykasten-Grosshans C."/>
            <person name="Joly M."/>
            <person name="Nadalig T."/>
            <person name="Sancelme M."/>
            <person name="Vuilleumier S."/>
            <person name="Grigoriev I.V."/>
            <person name="Amato P."/>
            <person name="Bringel F."/>
        </authorList>
    </citation>
    <scope>NUCLEOTIDE SEQUENCE</scope>
    <source>
        <strain evidence="1">PDD-24b-2</strain>
    </source>
</reference>
<evidence type="ECO:0000313" key="2">
    <source>
        <dbReference type="Proteomes" id="UP001164286"/>
    </source>
</evidence>
<accession>A0AA38HGL7</accession>
<keyword evidence="2" id="KW-1185">Reference proteome</keyword>
<dbReference type="AlphaFoldDB" id="A0AA38HGL7"/>
<comment type="caution">
    <text evidence="1">The sequence shown here is derived from an EMBL/GenBank/DDBJ whole genome shotgun (WGS) entry which is preliminary data.</text>
</comment>
<proteinExistence type="predicted"/>
<dbReference type="RefSeq" id="XP_052948961.1">
    <property type="nucleotide sequence ID" value="XM_053087780.1"/>
</dbReference>
<protein>
    <submittedName>
        <fullName evidence="1">Uncharacterized protein</fullName>
    </submittedName>
</protein>
<evidence type="ECO:0000313" key="1">
    <source>
        <dbReference type="EMBL" id="KAI9639184.1"/>
    </source>
</evidence>
<dbReference type="EMBL" id="JAKWFO010000001">
    <property type="protein sequence ID" value="KAI9639184.1"/>
    <property type="molecule type" value="Genomic_DNA"/>
</dbReference>
<dbReference type="Proteomes" id="UP001164286">
    <property type="component" value="Unassembled WGS sequence"/>
</dbReference>